<dbReference type="GO" id="GO:0051301">
    <property type="term" value="P:cell division"/>
    <property type="evidence" value="ECO:0007669"/>
    <property type="project" value="UniProtKB-UniRule"/>
</dbReference>
<evidence type="ECO:0000256" key="4">
    <source>
        <dbReference type="HAMAP-Rule" id="MF_01420"/>
    </source>
</evidence>
<evidence type="ECO:0000259" key="5">
    <source>
        <dbReference type="Pfam" id="PF02650"/>
    </source>
</evidence>
<dbReference type="Pfam" id="PF14527">
    <property type="entry name" value="LAGLIDADG_WhiA"/>
    <property type="match status" value="1"/>
</dbReference>
<comment type="similarity">
    <text evidence="4">Belongs to the WhiA family.</text>
</comment>
<evidence type="ECO:0000313" key="8">
    <source>
        <dbReference type="Proteomes" id="UP000623678"/>
    </source>
</evidence>
<feature type="domain" description="WhiA LAGLIDADG-like" evidence="6">
    <location>
        <begin position="122"/>
        <end position="212"/>
    </location>
</feature>
<dbReference type="RefSeq" id="WP_262394024.1">
    <property type="nucleotide sequence ID" value="NZ_JACRTD010000001.1"/>
</dbReference>
<dbReference type="Pfam" id="PF02650">
    <property type="entry name" value="HTH_WhiA"/>
    <property type="match status" value="1"/>
</dbReference>
<dbReference type="InterPro" id="IPR003802">
    <property type="entry name" value="Sporulation_regulator_WhiA"/>
</dbReference>
<evidence type="ECO:0000256" key="2">
    <source>
        <dbReference type="ARBA" id="ARBA00023125"/>
    </source>
</evidence>
<evidence type="ECO:0000256" key="3">
    <source>
        <dbReference type="ARBA" id="ARBA00023306"/>
    </source>
</evidence>
<dbReference type="Proteomes" id="UP000623678">
    <property type="component" value="Unassembled WGS sequence"/>
</dbReference>
<feature type="domain" description="Sporulation regulator WhiA C-terminal" evidence="5">
    <location>
        <begin position="215"/>
        <end position="298"/>
    </location>
</feature>
<dbReference type="InterPro" id="IPR027434">
    <property type="entry name" value="Homing_endonucl"/>
</dbReference>
<comment type="function">
    <text evidence="4">Involved in cell division and chromosome segregation.</text>
</comment>
<evidence type="ECO:0000313" key="7">
    <source>
        <dbReference type="EMBL" id="MBC8584172.1"/>
    </source>
</evidence>
<dbReference type="HAMAP" id="MF_01420">
    <property type="entry name" value="HTH_type_WhiA"/>
    <property type="match status" value="1"/>
</dbReference>
<organism evidence="7 8">
    <name type="scientific">Youxingia wuxianensis</name>
    <dbReference type="NCBI Taxonomy" id="2763678"/>
    <lineage>
        <taxon>Bacteria</taxon>
        <taxon>Bacillati</taxon>
        <taxon>Bacillota</taxon>
        <taxon>Clostridia</taxon>
        <taxon>Eubacteriales</taxon>
        <taxon>Oscillospiraceae</taxon>
        <taxon>Youxingia</taxon>
    </lineage>
</organism>
<dbReference type="InterPro" id="IPR039518">
    <property type="entry name" value="WhiA_LAGLIDADG_dom"/>
</dbReference>
<gene>
    <name evidence="4 7" type="primary">whiA</name>
    <name evidence="7" type="ORF">H8705_01055</name>
</gene>
<dbReference type="NCBIfam" id="TIGR00647">
    <property type="entry name" value="DNA_bind_WhiA"/>
    <property type="match status" value="1"/>
</dbReference>
<dbReference type="GO" id="GO:0003677">
    <property type="term" value="F:DNA binding"/>
    <property type="evidence" value="ECO:0007669"/>
    <property type="project" value="UniProtKB-UniRule"/>
</dbReference>
<protein>
    <recommendedName>
        <fullName evidence="4">Probable cell division protein WhiA</fullName>
    </recommendedName>
</protein>
<dbReference type="PANTHER" id="PTHR37307:SF1">
    <property type="entry name" value="CELL DIVISION PROTEIN WHIA-RELATED"/>
    <property type="match status" value="1"/>
</dbReference>
<comment type="caution">
    <text evidence="7">The sequence shown here is derived from an EMBL/GenBank/DDBJ whole genome shotgun (WGS) entry which is preliminary data.</text>
</comment>
<dbReference type="EMBL" id="JACRTD010000001">
    <property type="protein sequence ID" value="MBC8584172.1"/>
    <property type="molecule type" value="Genomic_DNA"/>
</dbReference>
<keyword evidence="1 4" id="KW-0132">Cell division</keyword>
<dbReference type="AlphaFoldDB" id="A0A926IBJ6"/>
<sequence length="308" mass="34786">MSFAYRIKNEIASNRPFRQHYKKAQAYGLLLYGKMFDAQGISIHTEHKSVARLFADSIADLVGITDSITLREVKRNGKRSMFVVTVDSPSDREAVLRFFGYVSGEDTGHILWDNLSAGEIPAFLSGAFLACAAVTDPEKSYHVEFCIPGKSLCDDLYRLLCENLAEPKITVRRNDYILYYKESEHIEDLLTYIGAGKASLEMMEVKIVKELRNKVNRATNCETANITKVIDASMKQTQDIRLIAENGGLEALDEDLRELARLRMENPEMSLRELGENLSEKISRSGVNHRLKRIAQFAQEIRIKQGGA</sequence>
<name>A0A926IBJ6_9FIRM</name>
<dbReference type="SUPFAM" id="SSF55608">
    <property type="entry name" value="Homing endonucleases"/>
    <property type="match status" value="1"/>
</dbReference>
<dbReference type="PANTHER" id="PTHR37307">
    <property type="entry name" value="CELL DIVISION PROTEIN WHIA-RELATED"/>
    <property type="match status" value="1"/>
</dbReference>
<keyword evidence="3 4" id="KW-0131">Cell cycle</keyword>
<dbReference type="GO" id="GO:0043937">
    <property type="term" value="P:regulation of sporulation"/>
    <property type="evidence" value="ECO:0007669"/>
    <property type="project" value="InterPro"/>
</dbReference>
<reference evidence="7" key="1">
    <citation type="submission" date="2020-08" db="EMBL/GenBank/DDBJ databases">
        <title>Genome public.</title>
        <authorList>
            <person name="Liu C."/>
            <person name="Sun Q."/>
        </authorList>
    </citation>
    <scope>NUCLEOTIDE SEQUENCE</scope>
    <source>
        <strain evidence="7">NSJ-64</strain>
    </source>
</reference>
<keyword evidence="8" id="KW-1185">Reference proteome</keyword>
<keyword evidence="2 4" id="KW-0238">DNA-binding</keyword>
<dbReference type="InterPro" id="IPR023054">
    <property type="entry name" value="Sporulation_regulator_WhiA_C"/>
</dbReference>
<proteinExistence type="inferred from homology"/>
<dbReference type="Gene3D" id="3.10.28.10">
    <property type="entry name" value="Homing endonucleases"/>
    <property type="match status" value="1"/>
</dbReference>
<accession>A0A926IBJ6</accession>
<evidence type="ECO:0000256" key="1">
    <source>
        <dbReference type="ARBA" id="ARBA00022618"/>
    </source>
</evidence>
<evidence type="ECO:0000259" key="6">
    <source>
        <dbReference type="Pfam" id="PF14527"/>
    </source>
</evidence>